<name>A0ABQ7CAJ4_BRACR</name>
<sequence>MNSASASVPFAPDDQAVRDPTSNSSRPRSAARDLSLNPFAVSSRPGQLASRPARVQASSRPVQLEPVKALIESDRLLACFAYIIR</sequence>
<gene>
    <name evidence="2" type="ORF">DY000_02009186</name>
</gene>
<evidence type="ECO:0000313" key="2">
    <source>
        <dbReference type="EMBL" id="KAF3549099.1"/>
    </source>
</evidence>
<keyword evidence="3" id="KW-1185">Reference proteome</keyword>
<proteinExistence type="predicted"/>
<feature type="region of interest" description="Disordered" evidence="1">
    <location>
        <begin position="1"/>
        <end position="59"/>
    </location>
</feature>
<reference evidence="2 3" key="1">
    <citation type="journal article" date="2020" name="BMC Genomics">
        <title>Intraspecific diversification of the crop wild relative Brassica cretica Lam. using demographic model selection.</title>
        <authorList>
            <person name="Kioukis A."/>
            <person name="Michalopoulou V.A."/>
            <person name="Briers L."/>
            <person name="Pirintsos S."/>
            <person name="Studholme D.J."/>
            <person name="Pavlidis P."/>
            <person name="Sarris P.F."/>
        </authorList>
    </citation>
    <scope>NUCLEOTIDE SEQUENCE [LARGE SCALE GENOMIC DNA]</scope>
    <source>
        <strain evidence="3">cv. PFS-1207/04</strain>
    </source>
</reference>
<evidence type="ECO:0000256" key="1">
    <source>
        <dbReference type="SAM" id="MobiDB-lite"/>
    </source>
</evidence>
<comment type="caution">
    <text evidence="2">The sequence shown here is derived from an EMBL/GenBank/DDBJ whole genome shotgun (WGS) entry which is preliminary data.</text>
</comment>
<dbReference type="EMBL" id="QGKV02000832">
    <property type="protein sequence ID" value="KAF3549099.1"/>
    <property type="molecule type" value="Genomic_DNA"/>
</dbReference>
<organism evidence="2 3">
    <name type="scientific">Brassica cretica</name>
    <name type="common">Mustard</name>
    <dbReference type="NCBI Taxonomy" id="69181"/>
    <lineage>
        <taxon>Eukaryota</taxon>
        <taxon>Viridiplantae</taxon>
        <taxon>Streptophyta</taxon>
        <taxon>Embryophyta</taxon>
        <taxon>Tracheophyta</taxon>
        <taxon>Spermatophyta</taxon>
        <taxon>Magnoliopsida</taxon>
        <taxon>eudicotyledons</taxon>
        <taxon>Gunneridae</taxon>
        <taxon>Pentapetalae</taxon>
        <taxon>rosids</taxon>
        <taxon>malvids</taxon>
        <taxon>Brassicales</taxon>
        <taxon>Brassicaceae</taxon>
        <taxon>Brassiceae</taxon>
        <taxon>Brassica</taxon>
    </lineage>
</organism>
<accession>A0ABQ7CAJ4</accession>
<dbReference type="Proteomes" id="UP000266723">
    <property type="component" value="Unassembled WGS sequence"/>
</dbReference>
<evidence type="ECO:0000313" key="3">
    <source>
        <dbReference type="Proteomes" id="UP000266723"/>
    </source>
</evidence>
<protein>
    <submittedName>
        <fullName evidence="2">Uncharacterized protein</fullName>
    </submittedName>
</protein>